<comment type="similarity">
    <text evidence="1">Belongs to the PPR family. P subfamily.</text>
</comment>
<dbReference type="Proteomes" id="UP001327560">
    <property type="component" value="Chromosome 5"/>
</dbReference>
<keyword evidence="5" id="KW-1185">Reference proteome</keyword>
<evidence type="ECO:0000256" key="1">
    <source>
        <dbReference type="ARBA" id="ARBA00007626"/>
    </source>
</evidence>
<dbReference type="PANTHER" id="PTHR45717">
    <property type="entry name" value="OS12G0527900 PROTEIN"/>
    <property type="match status" value="1"/>
</dbReference>
<dbReference type="Pfam" id="PF13812">
    <property type="entry name" value="PPR_3"/>
    <property type="match status" value="1"/>
</dbReference>
<evidence type="ECO:0008006" key="6">
    <source>
        <dbReference type="Google" id="ProtNLM"/>
    </source>
</evidence>
<evidence type="ECO:0000256" key="3">
    <source>
        <dbReference type="PROSITE-ProRule" id="PRU00708"/>
    </source>
</evidence>
<sequence length="535" mass="61545">MAATSLFTALLRRTCSRNYSVPARSSFPFALFHRSRSLSSALPRMEGFAIEEEAEAPKDDLRNRIFRLRLPKRSVTDALERWVGEGRKVKAVELRQMAKDLRTLKRYKHALEIFTWMDSSGYFQLLPSDHATRLDLITKVYTVAEAETYFEKLSGSAQKKAAAFPLIHYYVKARDLQKSEALMFMLQNSGLAVDPHPFNEMMKLYQATGQFKSVTNVIQYMRRSKIPLNVLSYNLWMNACDKLSGIISVEMVLMEMINDKNVEVGWSTYSTLANIYTNSGYFKKAYDALRLAEEKLSLIKHLGYYFIMTSYAALNDKDGVLRLWDSSKKVPGRITCTNYMCVILCLVKVGDIREAEKIFTIWESQCRNYDIRVSNVLLGAYVRNGWMDKAESLHLHTLNKGARPNYKTWEILMEGWVKKKQMDRAVEAMKKGLSMLRNCKWRPPEAIIISIAEYFEEHGSVDKAKSFIKALRGLGLMTLPLYKVFLRTHIKSGQVVPGILRMMGQDEIDMDDETLSLIQRANDVRTIDDDFLSQN</sequence>
<evidence type="ECO:0000256" key="2">
    <source>
        <dbReference type="ARBA" id="ARBA00022737"/>
    </source>
</evidence>
<dbReference type="AlphaFoldDB" id="A0AAQ3KHT9"/>
<gene>
    <name evidence="4" type="ORF">Cni_G17502</name>
</gene>
<reference evidence="4 5" key="1">
    <citation type="submission" date="2023-10" db="EMBL/GenBank/DDBJ databases">
        <title>Chromosome-scale genome assembly provides insights into flower coloration mechanisms of Canna indica.</title>
        <authorList>
            <person name="Li C."/>
        </authorList>
    </citation>
    <scope>NUCLEOTIDE SEQUENCE [LARGE SCALE GENOMIC DNA]</scope>
    <source>
        <tissue evidence="4">Flower</tissue>
    </source>
</reference>
<evidence type="ECO:0000313" key="5">
    <source>
        <dbReference type="Proteomes" id="UP001327560"/>
    </source>
</evidence>
<protein>
    <recommendedName>
        <fullName evidence="6">Pentatricopeptide repeat-containing protein</fullName>
    </recommendedName>
</protein>
<proteinExistence type="inferred from homology"/>
<organism evidence="4 5">
    <name type="scientific">Canna indica</name>
    <name type="common">Indian-shot</name>
    <dbReference type="NCBI Taxonomy" id="4628"/>
    <lineage>
        <taxon>Eukaryota</taxon>
        <taxon>Viridiplantae</taxon>
        <taxon>Streptophyta</taxon>
        <taxon>Embryophyta</taxon>
        <taxon>Tracheophyta</taxon>
        <taxon>Spermatophyta</taxon>
        <taxon>Magnoliopsida</taxon>
        <taxon>Liliopsida</taxon>
        <taxon>Zingiberales</taxon>
        <taxon>Cannaceae</taxon>
        <taxon>Canna</taxon>
    </lineage>
</organism>
<dbReference type="Gene3D" id="1.25.40.10">
    <property type="entry name" value="Tetratricopeptide repeat domain"/>
    <property type="match status" value="2"/>
</dbReference>
<dbReference type="PROSITE" id="PS51375">
    <property type="entry name" value="PPR"/>
    <property type="match status" value="1"/>
</dbReference>
<dbReference type="GO" id="GO:0003729">
    <property type="term" value="F:mRNA binding"/>
    <property type="evidence" value="ECO:0007669"/>
    <property type="project" value="UniProtKB-ARBA"/>
</dbReference>
<dbReference type="EMBL" id="CP136894">
    <property type="protein sequence ID" value="WOL08749.1"/>
    <property type="molecule type" value="Genomic_DNA"/>
</dbReference>
<name>A0AAQ3KHT9_9LILI</name>
<dbReference type="InterPro" id="IPR011990">
    <property type="entry name" value="TPR-like_helical_dom_sf"/>
</dbReference>
<dbReference type="GO" id="GO:0005739">
    <property type="term" value="C:mitochondrion"/>
    <property type="evidence" value="ECO:0007669"/>
    <property type="project" value="TreeGrafter"/>
</dbReference>
<dbReference type="InterPro" id="IPR002885">
    <property type="entry name" value="PPR_rpt"/>
</dbReference>
<dbReference type="Pfam" id="PF01535">
    <property type="entry name" value="PPR"/>
    <property type="match status" value="2"/>
</dbReference>
<feature type="repeat" description="PPR" evidence="3">
    <location>
        <begin position="370"/>
        <end position="404"/>
    </location>
</feature>
<dbReference type="PANTHER" id="PTHR45717:SF13">
    <property type="entry name" value="OS02G0796400 PROTEIN"/>
    <property type="match status" value="1"/>
</dbReference>
<evidence type="ECO:0000313" key="4">
    <source>
        <dbReference type="EMBL" id="WOL08749.1"/>
    </source>
</evidence>
<keyword evidence="2" id="KW-0677">Repeat</keyword>
<accession>A0AAQ3KHT9</accession>